<dbReference type="InterPro" id="IPR052885">
    <property type="entry name" value="Dictyostelium_CAD"/>
</dbReference>
<dbReference type="FunFam" id="2.60.40.1720:FF:000001">
    <property type="entry name" value="Calcium-dependent cell adhesion molecule 1"/>
    <property type="match status" value="1"/>
</dbReference>
<name>F0ZD63_DICPU</name>
<organism evidence="10 11">
    <name type="scientific">Dictyostelium purpureum</name>
    <name type="common">Slime mold</name>
    <dbReference type="NCBI Taxonomy" id="5786"/>
    <lineage>
        <taxon>Eukaryota</taxon>
        <taxon>Amoebozoa</taxon>
        <taxon>Evosea</taxon>
        <taxon>Eumycetozoa</taxon>
        <taxon>Dictyostelia</taxon>
        <taxon>Dictyosteliales</taxon>
        <taxon>Dictyosteliaceae</taxon>
        <taxon>Dictyostelium</taxon>
    </lineage>
</organism>
<protein>
    <submittedName>
        <fullName evidence="10">Uncharacterized protein</fullName>
    </submittedName>
</protein>
<evidence type="ECO:0000256" key="3">
    <source>
        <dbReference type="ARBA" id="ARBA00022837"/>
    </source>
</evidence>
<keyword evidence="3" id="KW-0106">Calcium</keyword>
<dbReference type="InParanoid" id="F0ZD63"/>
<evidence type="ECO:0000256" key="5">
    <source>
        <dbReference type="ARBA" id="ARBA00023136"/>
    </source>
</evidence>
<comment type="subcellular location">
    <subcellularLocation>
        <location evidence="1">Cell membrane</location>
    </subcellularLocation>
</comment>
<dbReference type="PANTHER" id="PTHR38083:SF1">
    <property type="entry name" value="CALCIUM-DEPENDENT CELL ADHESION MOLECULE 1-RELATED"/>
    <property type="match status" value="1"/>
</dbReference>
<dbReference type="Pfam" id="PF14564">
    <property type="entry name" value="Membrane_bind"/>
    <property type="match status" value="1"/>
</dbReference>
<proteinExistence type="inferred from homology"/>
<keyword evidence="11" id="KW-1185">Reference proteome</keyword>
<dbReference type="InterPro" id="IPR029283">
    <property type="entry name" value="Membrane-bd"/>
</dbReference>
<evidence type="ECO:0000313" key="11">
    <source>
        <dbReference type="Proteomes" id="UP000001064"/>
    </source>
</evidence>
<feature type="domain" description="Calcium-dependent cell adhesion molecule N-terminal" evidence="8">
    <location>
        <begin position="4"/>
        <end position="93"/>
    </location>
</feature>
<comment type="function">
    <text evidence="6">Mediates calcium-dependent cell-cell adhesion during the early stage of development.</text>
</comment>
<evidence type="ECO:0000259" key="9">
    <source>
        <dbReference type="Pfam" id="PF14564"/>
    </source>
</evidence>
<dbReference type="GeneID" id="10502705"/>
<gene>
    <name evidence="10" type="ORF">DICPUDRAFT_46027</name>
</gene>
<dbReference type="Gene3D" id="2.60.20.10">
    <property type="entry name" value="Crystallins"/>
    <property type="match status" value="1"/>
</dbReference>
<dbReference type="InterPro" id="IPR038423">
    <property type="entry name" value="CAD_C_sf"/>
</dbReference>
<dbReference type="eggNOG" id="ENOG502SGUC">
    <property type="taxonomic scope" value="Eukaryota"/>
</dbReference>
<evidence type="ECO:0000256" key="7">
    <source>
        <dbReference type="ARBA" id="ARBA00060782"/>
    </source>
</evidence>
<dbReference type="RefSeq" id="XP_003285337.1">
    <property type="nucleotide sequence ID" value="XM_003285289.1"/>
</dbReference>
<dbReference type="GO" id="GO:0009897">
    <property type="term" value="C:external side of plasma membrane"/>
    <property type="evidence" value="ECO:0000318"/>
    <property type="project" value="GO_Central"/>
</dbReference>
<dbReference type="InterPro" id="IPR015059">
    <property type="entry name" value="Ca_cell_adhesion_N_dom"/>
</dbReference>
<dbReference type="Pfam" id="PF08964">
    <property type="entry name" value="Crystall_3"/>
    <property type="match status" value="1"/>
</dbReference>
<sequence>MSVDSQKVKFFFGKNCSGESFEYSRGQTVRFNAGDKWNDRFMSCIVGSAVQCNIWEHNEIDTPTPGKYALLQPGSTTNDLTFINGLSKFQILPRDFNYAIDFKIEKGSSLTKEYEMTLIPYQVSPAKNTTGHDYVQCPIPKLTPPESEIVCQVSCKETAWPGATVANGSIYFKYSPSTGQVSFRKTEGFPHNMAIKQDDNTSFIFTLNSEQ</sequence>
<dbReference type="SUPFAM" id="SSF49695">
    <property type="entry name" value="gamma-Crystallin-like"/>
    <property type="match status" value="1"/>
</dbReference>
<evidence type="ECO:0000259" key="8">
    <source>
        <dbReference type="Pfam" id="PF08964"/>
    </source>
</evidence>
<comment type="similarity">
    <text evidence="7">Belongs to the Dictyostelium CAD family.</text>
</comment>
<evidence type="ECO:0000313" key="10">
    <source>
        <dbReference type="EMBL" id="EGC38123.1"/>
    </source>
</evidence>
<keyword evidence="2" id="KW-1003">Cell membrane</keyword>
<dbReference type="InterPro" id="IPR011024">
    <property type="entry name" value="G_crystallin-like"/>
</dbReference>
<evidence type="ECO:0000256" key="4">
    <source>
        <dbReference type="ARBA" id="ARBA00022889"/>
    </source>
</evidence>
<dbReference type="GO" id="GO:0005509">
    <property type="term" value="F:calcium ion binding"/>
    <property type="evidence" value="ECO:0000318"/>
    <property type="project" value="GO_Central"/>
</dbReference>
<accession>F0ZD63</accession>
<evidence type="ECO:0000256" key="2">
    <source>
        <dbReference type="ARBA" id="ARBA00022475"/>
    </source>
</evidence>
<keyword evidence="4" id="KW-0130">Cell adhesion</keyword>
<dbReference type="Gene3D" id="2.60.40.1720">
    <property type="entry name" value="Calcium-dependent cell adhesion molecule-1"/>
    <property type="match status" value="1"/>
</dbReference>
<dbReference type="VEuPathDB" id="AmoebaDB:DICPUDRAFT_46027"/>
<dbReference type="OrthoDB" id="14917at2759"/>
<evidence type="ECO:0000256" key="6">
    <source>
        <dbReference type="ARBA" id="ARBA00053150"/>
    </source>
</evidence>
<dbReference type="GO" id="GO:0005911">
    <property type="term" value="C:cell-cell junction"/>
    <property type="evidence" value="ECO:0000318"/>
    <property type="project" value="GO_Central"/>
</dbReference>
<dbReference type="KEGG" id="dpp:DICPUDRAFT_46027"/>
<evidence type="ECO:0000256" key="1">
    <source>
        <dbReference type="ARBA" id="ARBA00004236"/>
    </source>
</evidence>
<dbReference type="EMBL" id="GL870983">
    <property type="protein sequence ID" value="EGC38123.1"/>
    <property type="molecule type" value="Genomic_DNA"/>
</dbReference>
<dbReference type="AlphaFoldDB" id="F0ZD63"/>
<dbReference type="OMA" id="ESEIVCQ"/>
<feature type="domain" description="Calcium-dependent cell adhesion molecule 1 membrane-binding" evidence="9">
    <location>
        <begin position="100"/>
        <end position="208"/>
    </location>
</feature>
<reference evidence="11" key="1">
    <citation type="journal article" date="2011" name="Genome Biol.">
        <title>Comparative genomics of the social amoebae Dictyostelium discoideum and Dictyostelium purpureum.</title>
        <authorList>
            <consortium name="US DOE Joint Genome Institute (JGI-PGF)"/>
            <person name="Sucgang R."/>
            <person name="Kuo A."/>
            <person name="Tian X."/>
            <person name="Salerno W."/>
            <person name="Parikh A."/>
            <person name="Feasley C.L."/>
            <person name="Dalin E."/>
            <person name="Tu H."/>
            <person name="Huang E."/>
            <person name="Barry K."/>
            <person name="Lindquist E."/>
            <person name="Shapiro H."/>
            <person name="Bruce D."/>
            <person name="Schmutz J."/>
            <person name="Salamov A."/>
            <person name="Fey P."/>
            <person name="Gaudet P."/>
            <person name="Anjard C."/>
            <person name="Babu M.M."/>
            <person name="Basu S."/>
            <person name="Bushmanova Y."/>
            <person name="van der Wel H."/>
            <person name="Katoh-Kurasawa M."/>
            <person name="Dinh C."/>
            <person name="Coutinho P.M."/>
            <person name="Saito T."/>
            <person name="Elias M."/>
            <person name="Schaap P."/>
            <person name="Kay R.R."/>
            <person name="Henrissat B."/>
            <person name="Eichinger L."/>
            <person name="Rivero F."/>
            <person name="Putnam N.H."/>
            <person name="West C.M."/>
            <person name="Loomis W.F."/>
            <person name="Chisholm R.L."/>
            <person name="Shaulsky G."/>
            <person name="Strassmann J.E."/>
            <person name="Queller D.C."/>
            <person name="Kuspa A."/>
            <person name="Grigoriev I.V."/>
        </authorList>
    </citation>
    <scope>NUCLEOTIDE SEQUENCE [LARGE SCALE GENOMIC DNA]</scope>
    <source>
        <strain evidence="11">QSDP1</strain>
    </source>
</reference>
<dbReference type="Proteomes" id="UP000001064">
    <property type="component" value="Unassembled WGS sequence"/>
</dbReference>
<keyword evidence="5" id="KW-0472">Membrane</keyword>
<dbReference type="PANTHER" id="PTHR38083">
    <property type="entry name" value="CALCIUM-DEPENDENT CELL ADHESION MOLECULE 1-RELATED"/>
    <property type="match status" value="1"/>
</dbReference>
<dbReference type="GO" id="GO:0005516">
    <property type="term" value="F:calmodulin binding"/>
    <property type="evidence" value="ECO:0000318"/>
    <property type="project" value="GO_Central"/>
</dbReference>
<dbReference type="FunFam" id="2.60.20.10:FF:000018">
    <property type="entry name" value="Calcium-dependent cell adhesion molecule 1"/>
    <property type="match status" value="1"/>
</dbReference>
<dbReference type="GO" id="GO:0016339">
    <property type="term" value="P:calcium-dependent cell-cell adhesion via plasma membrane cell adhesion molecules"/>
    <property type="evidence" value="ECO:0000318"/>
    <property type="project" value="GO_Central"/>
</dbReference>